<dbReference type="EMBL" id="ML986484">
    <property type="protein sequence ID" value="KAF2281402.1"/>
    <property type="molecule type" value="Genomic_DNA"/>
</dbReference>
<keyword evidence="2" id="KW-0378">Hydrolase</keyword>
<dbReference type="AlphaFoldDB" id="A0A6A6JXQ9"/>
<evidence type="ECO:0000313" key="2">
    <source>
        <dbReference type="EMBL" id="KAF2281402.1"/>
    </source>
</evidence>
<dbReference type="SUPFAM" id="SSF53474">
    <property type="entry name" value="alpha/beta-Hydrolases"/>
    <property type="match status" value="1"/>
</dbReference>
<dbReference type="GeneID" id="54550620"/>
<keyword evidence="3" id="KW-1185">Reference proteome</keyword>
<dbReference type="InterPro" id="IPR002925">
    <property type="entry name" value="Dienelactn_hydro"/>
</dbReference>
<dbReference type="Pfam" id="PF01738">
    <property type="entry name" value="DLH"/>
    <property type="match status" value="1"/>
</dbReference>
<dbReference type="Proteomes" id="UP000800097">
    <property type="component" value="Unassembled WGS sequence"/>
</dbReference>
<evidence type="ECO:0000313" key="3">
    <source>
        <dbReference type="Proteomes" id="UP000800097"/>
    </source>
</evidence>
<dbReference type="GO" id="GO:0016787">
    <property type="term" value="F:hydrolase activity"/>
    <property type="evidence" value="ECO:0007669"/>
    <property type="project" value="UniProtKB-KW"/>
</dbReference>
<evidence type="ECO:0000259" key="1">
    <source>
        <dbReference type="Pfam" id="PF01738"/>
    </source>
</evidence>
<dbReference type="RefSeq" id="XP_033658939.1">
    <property type="nucleotide sequence ID" value="XM_033797445.1"/>
</dbReference>
<dbReference type="PANTHER" id="PTHR47668">
    <property type="entry name" value="DIENELACTONE HYDROLASE FAMILY PROTEIN (AFU_ORTHOLOGUE AFUA_6G01940)"/>
    <property type="match status" value="1"/>
</dbReference>
<accession>A0A6A6JXQ9</accession>
<protein>
    <submittedName>
        <fullName evidence="2">Dienelactone hydrolase family protein-like protein</fullName>
    </submittedName>
</protein>
<organism evidence="2 3">
    <name type="scientific">Westerdykella ornata</name>
    <dbReference type="NCBI Taxonomy" id="318751"/>
    <lineage>
        <taxon>Eukaryota</taxon>
        <taxon>Fungi</taxon>
        <taxon>Dikarya</taxon>
        <taxon>Ascomycota</taxon>
        <taxon>Pezizomycotina</taxon>
        <taxon>Dothideomycetes</taxon>
        <taxon>Pleosporomycetidae</taxon>
        <taxon>Pleosporales</taxon>
        <taxon>Sporormiaceae</taxon>
        <taxon>Westerdykella</taxon>
    </lineage>
</organism>
<proteinExistence type="predicted"/>
<dbReference type="OrthoDB" id="2147163at2759"/>
<gene>
    <name evidence="2" type="ORF">EI97DRAFT_429439</name>
</gene>
<name>A0A6A6JXQ9_WESOR</name>
<dbReference type="PANTHER" id="PTHR47668:SF1">
    <property type="entry name" value="DIENELACTONE HYDROLASE DOMAIN-CONTAINING PROTEIN-RELATED"/>
    <property type="match status" value="1"/>
</dbReference>
<sequence length="257" mass="28724">MSMESTQSKACCNLPAIVGKGYQEKGEYITADGLKTYFTGSKDAKRGILVIYDIFGFFPQTLQGADILAHSDKERPYQVFMPDFFEGEPADISWYPPDNKDKEHKLGAFFKTKAAPPRTLEKIPKIVKELSEKHGVETWAILGYCWGGKIVNLSSMQGTPFKAAAACHPAMVAAADAPGVTIPYIMLPSKDESKDEVAAWEKGLKVPHQVEWFPDQIHGWMAARGDLEDDKVRKGYERGYKLVLDFFHKHMDSASKL</sequence>
<dbReference type="Gene3D" id="3.40.50.1820">
    <property type="entry name" value="alpha/beta hydrolase"/>
    <property type="match status" value="1"/>
</dbReference>
<reference evidence="2" key="1">
    <citation type="journal article" date="2020" name="Stud. Mycol.">
        <title>101 Dothideomycetes genomes: a test case for predicting lifestyles and emergence of pathogens.</title>
        <authorList>
            <person name="Haridas S."/>
            <person name="Albert R."/>
            <person name="Binder M."/>
            <person name="Bloem J."/>
            <person name="Labutti K."/>
            <person name="Salamov A."/>
            <person name="Andreopoulos B."/>
            <person name="Baker S."/>
            <person name="Barry K."/>
            <person name="Bills G."/>
            <person name="Bluhm B."/>
            <person name="Cannon C."/>
            <person name="Castanera R."/>
            <person name="Culley D."/>
            <person name="Daum C."/>
            <person name="Ezra D."/>
            <person name="Gonzalez J."/>
            <person name="Henrissat B."/>
            <person name="Kuo A."/>
            <person name="Liang C."/>
            <person name="Lipzen A."/>
            <person name="Lutzoni F."/>
            <person name="Magnuson J."/>
            <person name="Mondo S."/>
            <person name="Nolan M."/>
            <person name="Ohm R."/>
            <person name="Pangilinan J."/>
            <person name="Park H.-J."/>
            <person name="Ramirez L."/>
            <person name="Alfaro M."/>
            <person name="Sun H."/>
            <person name="Tritt A."/>
            <person name="Yoshinaga Y."/>
            <person name="Zwiers L.-H."/>
            <person name="Turgeon B."/>
            <person name="Goodwin S."/>
            <person name="Spatafora J."/>
            <person name="Crous P."/>
            <person name="Grigoriev I."/>
        </authorList>
    </citation>
    <scope>NUCLEOTIDE SEQUENCE</scope>
    <source>
        <strain evidence="2">CBS 379.55</strain>
    </source>
</reference>
<feature type="domain" description="Dienelactone hydrolase" evidence="1">
    <location>
        <begin position="35"/>
        <end position="250"/>
    </location>
</feature>
<dbReference type="InterPro" id="IPR029058">
    <property type="entry name" value="AB_hydrolase_fold"/>
</dbReference>